<reference evidence="3 4" key="1">
    <citation type="journal article" date="2021" name="Genome Biol.">
        <title>AFLAP: assembly-free linkage analysis pipeline using k-mers from genome sequencing data.</title>
        <authorList>
            <person name="Fletcher K."/>
            <person name="Zhang L."/>
            <person name="Gil J."/>
            <person name="Han R."/>
            <person name="Cavanaugh K."/>
            <person name="Michelmore R."/>
        </authorList>
    </citation>
    <scope>NUCLEOTIDE SEQUENCE [LARGE SCALE GENOMIC DNA]</scope>
    <source>
        <strain evidence="3 4">SF5</strain>
    </source>
</reference>
<dbReference type="EMBL" id="SHOA02000008">
    <property type="protein sequence ID" value="TDH69913.1"/>
    <property type="molecule type" value="Genomic_DNA"/>
</dbReference>
<sequence>MVTIDSTSGHVLFDKKTRFDIVYPFSLQNVDLSPSILETSHLHVMACKRKHRDFSAHEKLVHKSCLLLQREAKKLRTFMLRKVLQQLKQLKQQLLAPVTDEVKNEKREHNLRRRIERLEREHLGLKSLNLTKLVTKARLQTGLDRPENEQEATDDVEREPVKAIETQEIGNLTTTDPTKEIGEIEEKLMNRLLAHKQLVPLLDAIRTLVEKEEKEAEKKRRLQEKRALKRSRHESLIGNTGRSGVAPTSLFLGSLSGRDEFEEVLETKMDTYGTMAEADDEIAEFLGEKKSKKNRAGQTARRMKAMRQEEALKRQEKRQNGHFVAYKEVASDGKYGLSERPKKAKAKVKRMTESKPFSRVAMSSAATTPAQSSIAPVTTAPHPSWLAKQKQKEKEKATLFAYNFTHLKFVKKNDLADNHSSAFLATQHLGNAVDQTAVCRSTLPTQRWDVRAHDLIQCCNVGALDFGQVAEAQRVCRRLQRRSHALPQRQHVLVSFRKLAAVATTKEVPQRVFVQDATLELRHGRCIVPHSAR</sequence>
<dbReference type="GeneID" id="94347784"/>
<gene>
    <name evidence="3" type="ORF">CCR75_004023</name>
</gene>
<evidence type="ECO:0000256" key="1">
    <source>
        <dbReference type="SAM" id="Coils"/>
    </source>
</evidence>
<dbReference type="OrthoDB" id="69179at2759"/>
<keyword evidence="1" id="KW-0175">Coiled coil</keyword>
<dbReference type="AlphaFoldDB" id="A0A976IF11"/>
<evidence type="ECO:0000256" key="2">
    <source>
        <dbReference type="SAM" id="MobiDB-lite"/>
    </source>
</evidence>
<dbReference type="RefSeq" id="XP_067819412.1">
    <property type="nucleotide sequence ID" value="XM_067962113.1"/>
</dbReference>
<proteinExistence type="predicted"/>
<dbReference type="Proteomes" id="UP000294530">
    <property type="component" value="Unassembled WGS sequence"/>
</dbReference>
<feature type="coiled-coil region" evidence="1">
    <location>
        <begin position="101"/>
        <end position="128"/>
    </location>
</feature>
<evidence type="ECO:0000313" key="3">
    <source>
        <dbReference type="EMBL" id="TDH69913.1"/>
    </source>
</evidence>
<comment type="caution">
    <text evidence="3">The sequence shown here is derived from an EMBL/GenBank/DDBJ whole genome shotgun (WGS) entry which is preliminary data.</text>
</comment>
<feature type="region of interest" description="Disordered" evidence="2">
    <location>
        <begin position="340"/>
        <end position="382"/>
    </location>
</feature>
<keyword evidence="4" id="KW-1185">Reference proteome</keyword>
<evidence type="ECO:0000313" key="4">
    <source>
        <dbReference type="Proteomes" id="UP000294530"/>
    </source>
</evidence>
<feature type="compositionally biased region" description="Polar residues" evidence="2">
    <location>
        <begin position="364"/>
        <end position="376"/>
    </location>
</feature>
<name>A0A976IF11_BRELC</name>
<accession>A0A976IF11</accession>
<feature type="region of interest" description="Disordered" evidence="2">
    <location>
        <begin position="213"/>
        <end position="243"/>
    </location>
</feature>
<organism evidence="3 4">
    <name type="scientific">Bremia lactucae</name>
    <name type="common">Lettuce downy mildew</name>
    <dbReference type="NCBI Taxonomy" id="4779"/>
    <lineage>
        <taxon>Eukaryota</taxon>
        <taxon>Sar</taxon>
        <taxon>Stramenopiles</taxon>
        <taxon>Oomycota</taxon>
        <taxon>Peronosporomycetes</taxon>
        <taxon>Peronosporales</taxon>
        <taxon>Peronosporaceae</taxon>
        <taxon>Bremia</taxon>
    </lineage>
</organism>
<feature type="compositionally biased region" description="Basic residues" evidence="2">
    <location>
        <begin position="219"/>
        <end position="232"/>
    </location>
</feature>
<dbReference type="KEGG" id="blac:94347784"/>
<protein>
    <submittedName>
        <fullName evidence="3">Uncharacterized protein</fullName>
    </submittedName>
</protein>